<protein>
    <submittedName>
        <fullName evidence="1">Uncharacterized protein</fullName>
    </submittedName>
</protein>
<evidence type="ECO:0000313" key="2">
    <source>
        <dbReference type="Proteomes" id="UP000464330"/>
    </source>
</evidence>
<gene>
    <name evidence="1" type="ORF">ERICV_00661</name>
</gene>
<dbReference type="EMBL" id="CP019717">
    <property type="protein sequence ID" value="QHZ49846.1"/>
    <property type="molecule type" value="Genomic_DNA"/>
</dbReference>
<dbReference type="AlphaFoldDB" id="A0A6C0QNM0"/>
<evidence type="ECO:0000313" key="1">
    <source>
        <dbReference type="EMBL" id="QHZ49846.1"/>
    </source>
</evidence>
<reference evidence="1 2" key="1">
    <citation type="journal article" date="2020" name="Int. J. Med. Microbiol.">
        <title>Discovery of Paenibacillus larvae ERIC V: Phenotypic and genomic comparison to genotypes ERIC I-IV reveal different inventories of virulence factors which correlate with epidemiological prevalences of American Foulbrood.</title>
        <authorList>
            <person name="Beims H."/>
            <person name="Bunk B."/>
            <person name="Erler S."/>
            <person name="Mohr K.I."/>
            <person name="Sproer C."/>
            <person name="Pradella S."/>
            <person name="Gunther G."/>
            <person name="Rohde M."/>
            <person name="von der Ohe W."/>
            <person name="Steinert M."/>
        </authorList>
    </citation>
    <scope>NUCLEOTIDE SEQUENCE [LARGE SCALE GENOMIC DNA]</scope>
    <source>
        <strain evidence="1">Eric_V</strain>
    </source>
</reference>
<proteinExistence type="predicted"/>
<accession>A0A6C0QNM0</accession>
<sequence>MKIKKYLVFLILTFSLLYVVNGINPDKTHEAAKQSVIAYAENGVGE</sequence>
<organism evidence="1 2">
    <name type="scientific">Paenibacillus larvae subsp. larvae</name>
    <dbReference type="NCBI Taxonomy" id="147375"/>
    <lineage>
        <taxon>Bacteria</taxon>
        <taxon>Bacillati</taxon>
        <taxon>Bacillota</taxon>
        <taxon>Bacilli</taxon>
        <taxon>Bacillales</taxon>
        <taxon>Paenibacillaceae</taxon>
        <taxon>Paenibacillus</taxon>
    </lineage>
</organism>
<name>A0A6C0QNM0_9BACL</name>
<dbReference type="RefSeq" id="WP_158225718.1">
    <property type="nucleotide sequence ID" value="NZ_CP019651.1"/>
</dbReference>
<dbReference type="Proteomes" id="UP000464330">
    <property type="component" value="Chromosome"/>
</dbReference>